<gene>
    <name evidence="2" type="ORF">IAA07_10390</name>
</gene>
<evidence type="ECO:0000313" key="3">
    <source>
        <dbReference type="Proteomes" id="UP000823900"/>
    </source>
</evidence>
<evidence type="ECO:0000256" key="1">
    <source>
        <dbReference type="SAM" id="MobiDB-lite"/>
    </source>
</evidence>
<sequence length="444" mass="47980">MKERLTNNMGLKLLSLFLAFFLWLLVVNVSNPEVERSREVQVEIVNEGTLTAAGQTYEIVGKNTVTVSYRVRTLDEYRISSSDFRAYIDLEDLYDVTGAVPVSVEVVNHKELIDSDSVSIKPNVIHVETEALQRKRFALETNPQGTVRDGYALGDVTVSPEYVYVNGPISQVGQISGVGIEYNVDGAYSTIEDTASPVFYDANGNEIQPGDRITLDTKEISFTQEVLRVKNLPLILNVQGTVASGYRYTGMECSEEVIPVIGSGSDSLDSIVIPAEELDIEGASQSVTVTLDINDYIPEDVTIVGNHNTVTVQLNIEPLESLTLSVDLKDIPETGRSENYRYSFGSTYVDITVSGLAEDLEALTIEDLGAQINLEGLAPGENNGVLEFEDNDIFTVTGYTPFTITVTESGPGSSGSGSDTESTEASEGSDGANDQAGSSAAEED</sequence>
<dbReference type="PANTHER" id="PTHR37804:SF1">
    <property type="entry name" value="CDAA REGULATORY PROTEIN CDAR"/>
    <property type="match status" value="1"/>
</dbReference>
<organism evidence="2 3">
    <name type="scientific">Candidatus Lachnoclostridium stercoravium</name>
    <dbReference type="NCBI Taxonomy" id="2838633"/>
    <lineage>
        <taxon>Bacteria</taxon>
        <taxon>Bacillati</taxon>
        <taxon>Bacillota</taxon>
        <taxon>Clostridia</taxon>
        <taxon>Lachnospirales</taxon>
        <taxon>Lachnospiraceae</taxon>
    </lineage>
</organism>
<feature type="compositionally biased region" description="Low complexity" evidence="1">
    <location>
        <begin position="408"/>
        <end position="432"/>
    </location>
</feature>
<evidence type="ECO:0008006" key="4">
    <source>
        <dbReference type="Google" id="ProtNLM"/>
    </source>
</evidence>
<dbReference type="InterPro" id="IPR053154">
    <property type="entry name" value="c-di-AMP_regulator"/>
</dbReference>
<comment type="caution">
    <text evidence="2">The sequence shown here is derived from an EMBL/GenBank/DDBJ whole genome shotgun (WGS) entry which is preliminary data.</text>
</comment>
<dbReference type="EMBL" id="DWZA01000091">
    <property type="protein sequence ID" value="HJA71961.1"/>
    <property type="molecule type" value="Genomic_DNA"/>
</dbReference>
<dbReference type="AlphaFoldDB" id="A0A9D2HIG6"/>
<protein>
    <recommendedName>
        <fullName evidence="4">YbbR-like protein</fullName>
    </recommendedName>
</protein>
<dbReference type="PANTHER" id="PTHR37804">
    <property type="entry name" value="CDAA REGULATORY PROTEIN CDAR"/>
    <property type="match status" value="1"/>
</dbReference>
<dbReference type="Proteomes" id="UP000823900">
    <property type="component" value="Unassembled WGS sequence"/>
</dbReference>
<accession>A0A9D2HIG6</accession>
<feature type="region of interest" description="Disordered" evidence="1">
    <location>
        <begin position="405"/>
        <end position="444"/>
    </location>
</feature>
<dbReference type="Gene3D" id="2.170.120.30">
    <property type="match status" value="2"/>
</dbReference>
<dbReference type="Gene3D" id="2.170.120.40">
    <property type="entry name" value="YbbR-like domain"/>
    <property type="match status" value="2"/>
</dbReference>
<reference evidence="2" key="2">
    <citation type="submission" date="2021-04" db="EMBL/GenBank/DDBJ databases">
        <authorList>
            <person name="Gilroy R."/>
        </authorList>
    </citation>
    <scope>NUCLEOTIDE SEQUENCE</scope>
    <source>
        <strain evidence="2">CHK178-16964</strain>
    </source>
</reference>
<proteinExistence type="predicted"/>
<evidence type="ECO:0000313" key="2">
    <source>
        <dbReference type="EMBL" id="HJA71961.1"/>
    </source>
</evidence>
<name>A0A9D2HIG6_9FIRM</name>
<dbReference type="Pfam" id="PF07949">
    <property type="entry name" value="YbbR"/>
    <property type="match status" value="2"/>
</dbReference>
<reference evidence="2" key="1">
    <citation type="journal article" date="2021" name="PeerJ">
        <title>Extensive microbial diversity within the chicken gut microbiome revealed by metagenomics and culture.</title>
        <authorList>
            <person name="Gilroy R."/>
            <person name="Ravi A."/>
            <person name="Getino M."/>
            <person name="Pursley I."/>
            <person name="Horton D.L."/>
            <person name="Alikhan N.F."/>
            <person name="Baker D."/>
            <person name="Gharbi K."/>
            <person name="Hall N."/>
            <person name="Watson M."/>
            <person name="Adriaenssens E.M."/>
            <person name="Foster-Nyarko E."/>
            <person name="Jarju S."/>
            <person name="Secka A."/>
            <person name="Antonio M."/>
            <person name="Oren A."/>
            <person name="Chaudhuri R.R."/>
            <person name="La Ragione R."/>
            <person name="Hildebrand F."/>
            <person name="Pallen M.J."/>
        </authorList>
    </citation>
    <scope>NUCLEOTIDE SEQUENCE</scope>
    <source>
        <strain evidence="2">CHK178-16964</strain>
    </source>
</reference>
<dbReference type="InterPro" id="IPR012505">
    <property type="entry name" value="YbbR"/>
</dbReference>